<dbReference type="STRING" id="1314778.A0A5C3P0Q5"/>
<evidence type="ECO:0000256" key="1">
    <source>
        <dbReference type="ARBA" id="ARBA00001971"/>
    </source>
</evidence>
<evidence type="ECO:0000256" key="5">
    <source>
        <dbReference type="ARBA" id="ARBA00022723"/>
    </source>
</evidence>
<feature type="non-terminal residue" evidence="10">
    <location>
        <position position="1"/>
    </location>
</feature>
<feature type="non-terminal residue" evidence="10">
    <location>
        <position position="91"/>
    </location>
</feature>
<keyword evidence="11" id="KW-1185">Reference proteome</keyword>
<sequence>PRIFTDPSSFWSERWLLAAGDPSLPPSDSATRGFDRATLVHNETGFLPFSHGPMNCVGKTLAMQEMRMVVCALLQRFRVRASESLDSGNFE</sequence>
<feature type="binding site" description="axial binding residue" evidence="9">
    <location>
        <position position="56"/>
    </location>
    <ligand>
        <name>heme</name>
        <dbReference type="ChEBI" id="CHEBI:30413"/>
    </ligand>
    <ligandPart>
        <name>Fe</name>
        <dbReference type="ChEBI" id="CHEBI:18248"/>
    </ligandPart>
</feature>
<dbReference type="Pfam" id="PF00067">
    <property type="entry name" value="p450"/>
    <property type="match status" value="1"/>
</dbReference>
<dbReference type="AlphaFoldDB" id="A0A5C3P0Q5"/>
<keyword evidence="6" id="KW-0560">Oxidoreductase</keyword>
<keyword evidence="8" id="KW-0503">Monooxygenase</keyword>
<name>A0A5C3P0Q5_9APHY</name>
<reference evidence="10 11" key="1">
    <citation type="journal article" date="2019" name="Nat. Ecol. Evol.">
        <title>Megaphylogeny resolves global patterns of mushroom evolution.</title>
        <authorList>
            <person name="Varga T."/>
            <person name="Krizsan K."/>
            <person name="Foldi C."/>
            <person name="Dima B."/>
            <person name="Sanchez-Garcia M."/>
            <person name="Sanchez-Ramirez S."/>
            <person name="Szollosi G.J."/>
            <person name="Szarkandi J.G."/>
            <person name="Papp V."/>
            <person name="Albert L."/>
            <person name="Andreopoulos W."/>
            <person name="Angelini C."/>
            <person name="Antonin V."/>
            <person name="Barry K.W."/>
            <person name="Bougher N.L."/>
            <person name="Buchanan P."/>
            <person name="Buyck B."/>
            <person name="Bense V."/>
            <person name="Catcheside P."/>
            <person name="Chovatia M."/>
            <person name="Cooper J."/>
            <person name="Damon W."/>
            <person name="Desjardin D."/>
            <person name="Finy P."/>
            <person name="Geml J."/>
            <person name="Haridas S."/>
            <person name="Hughes K."/>
            <person name="Justo A."/>
            <person name="Karasinski D."/>
            <person name="Kautmanova I."/>
            <person name="Kiss B."/>
            <person name="Kocsube S."/>
            <person name="Kotiranta H."/>
            <person name="LaButti K.M."/>
            <person name="Lechner B.E."/>
            <person name="Liimatainen K."/>
            <person name="Lipzen A."/>
            <person name="Lukacs Z."/>
            <person name="Mihaltcheva S."/>
            <person name="Morgado L.N."/>
            <person name="Niskanen T."/>
            <person name="Noordeloos M.E."/>
            <person name="Ohm R.A."/>
            <person name="Ortiz-Santana B."/>
            <person name="Ovrebo C."/>
            <person name="Racz N."/>
            <person name="Riley R."/>
            <person name="Savchenko A."/>
            <person name="Shiryaev A."/>
            <person name="Soop K."/>
            <person name="Spirin V."/>
            <person name="Szebenyi C."/>
            <person name="Tomsovsky M."/>
            <person name="Tulloss R.E."/>
            <person name="Uehling J."/>
            <person name="Grigoriev I.V."/>
            <person name="Vagvolgyi C."/>
            <person name="Papp T."/>
            <person name="Martin F.M."/>
            <person name="Miettinen O."/>
            <person name="Hibbett D.S."/>
            <person name="Nagy L.G."/>
        </authorList>
    </citation>
    <scope>NUCLEOTIDE SEQUENCE [LARGE SCALE GENOMIC DNA]</scope>
    <source>
        <strain evidence="10 11">HHB13444</strain>
    </source>
</reference>
<evidence type="ECO:0000256" key="2">
    <source>
        <dbReference type="ARBA" id="ARBA00005179"/>
    </source>
</evidence>
<protein>
    <recommendedName>
        <fullName evidence="12">Cytochrome P450</fullName>
    </recommendedName>
</protein>
<evidence type="ECO:0008006" key="12">
    <source>
        <dbReference type="Google" id="ProtNLM"/>
    </source>
</evidence>
<evidence type="ECO:0000313" key="11">
    <source>
        <dbReference type="Proteomes" id="UP000308197"/>
    </source>
</evidence>
<dbReference type="PANTHER" id="PTHR24305">
    <property type="entry name" value="CYTOCHROME P450"/>
    <property type="match status" value="1"/>
</dbReference>
<dbReference type="GO" id="GO:0004497">
    <property type="term" value="F:monooxygenase activity"/>
    <property type="evidence" value="ECO:0007669"/>
    <property type="project" value="UniProtKB-KW"/>
</dbReference>
<dbReference type="SUPFAM" id="SSF48264">
    <property type="entry name" value="Cytochrome P450"/>
    <property type="match status" value="1"/>
</dbReference>
<evidence type="ECO:0000256" key="7">
    <source>
        <dbReference type="ARBA" id="ARBA00023004"/>
    </source>
</evidence>
<organism evidence="10 11">
    <name type="scientific">Polyporus arcularius HHB13444</name>
    <dbReference type="NCBI Taxonomy" id="1314778"/>
    <lineage>
        <taxon>Eukaryota</taxon>
        <taxon>Fungi</taxon>
        <taxon>Dikarya</taxon>
        <taxon>Basidiomycota</taxon>
        <taxon>Agaricomycotina</taxon>
        <taxon>Agaricomycetes</taxon>
        <taxon>Polyporales</taxon>
        <taxon>Polyporaceae</taxon>
        <taxon>Polyporus</taxon>
    </lineage>
</organism>
<dbReference type="InterPro" id="IPR001128">
    <property type="entry name" value="Cyt_P450"/>
</dbReference>
<accession>A0A5C3P0Q5</accession>
<gene>
    <name evidence="10" type="ORF">K466DRAFT_462549</name>
</gene>
<dbReference type="GO" id="GO:0020037">
    <property type="term" value="F:heme binding"/>
    <property type="evidence" value="ECO:0007669"/>
    <property type="project" value="InterPro"/>
</dbReference>
<comment type="cofactor">
    <cofactor evidence="1 9">
        <name>heme</name>
        <dbReference type="ChEBI" id="CHEBI:30413"/>
    </cofactor>
</comment>
<keyword evidence="7 9" id="KW-0408">Iron</keyword>
<proteinExistence type="inferred from homology"/>
<comment type="pathway">
    <text evidence="2">Secondary metabolite biosynthesis.</text>
</comment>
<dbReference type="PRINTS" id="PR00463">
    <property type="entry name" value="EP450I"/>
</dbReference>
<dbReference type="GO" id="GO:0005506">
    <property type="term" value="F:iron ion binding"/>
    <property type="evidence" value="ECO:0007669"/>
    <property type="project" value="InterPro"/>
</dbReference>
<keyword evidence="4 9" id="KW-0349">Heme</keyword>
<evidence type="ECO:0000313" key="10">
    <source>
        <dbReference type="EMBL" id="TFK81880.1"/>
    </source>
</evidence>
<evidence type="ECO:0000256" key="4">
    <source>
        <dbReference type="ARBA" id="ARBA00022617"/>
    </source>
</evidence>
<evidence type="ECO:0000256" key="9">
    <source>
        <dbReference type="PIRSR" id="PIRSR602401-1"/>
    </source>
</evidence>
<dbReference type="Gene3D" id="1.10.630.10">
    <property type="entry name" value="Cytochrome P450"/>
    <property type="match status" value="1"/>
</dbReference>
<evidence type="ECO:0000256" key="8">
    <source>
        <dbReference type="ARBA" id="ARBA00023033"/>
    </source>
</evidence>
<dbReference type="GO" id="GO:0016705">
    <property type="term" value="F:oxidoreductase activity, acting on paired donors, with incorporation or reduction of molecular oxygen"/>
    <property type="evidence" value="ECO:0007669"/>
    <property type="project" value="InterPro"/>
</dbReference>
<keyword evidence="5 9" id="KW-0479">Metal-binding</keyword>
<comment type="similarity">
    <text evidence="3">Belongs to the cytochrome P450 family.</text>
</comment>
<evidence type="ECO:0000256" key="3">
    <source>
        <dbReference type="ARBA" id="ARBA00010617"/>
    </source>
</evidence>
<dbReference type="InParanoid" id="A0A5C3P0Q5"/>
<dbReference type="Proteomes" id="UP000308197">
    <property type="component" value="Unassembled WGS sequence"/>
</dbReference>
<dbReference type="PANTHER" id="PTHR24305:SF166">
    <property type="entry name" value="CYTOCHROME P450 12A4, MITOCHONDRIAL-RELATED"/>
    <property type="match status" value="1"/>
</dbReference>
<dbReference type="InterPro" id="IPR036396">
    <property type="entry name" value="Cyt_P450_sf"/>
</dbReference>
<evidence type="ECO:0000256" key="6">
    <source>
        <dbReference type="ARBA" id="ARBA00023002"/>
    </source>
</evidence>
<dbReference type="EMBL" id="ML211548">
    <property type="protein sequence ID" value="TFK81880.1"/>
    <property type="molecule type" value="Genomic_DNA"/>
</dbReference>
<dbReference type="InterPro" id="IPR050121">
    <property type="entry name" value="Cytochrome_P450_monoxygenase"/>
</dbReference>
<dbReference type="InterPro" id="IPR002401">
    <property type="entry name" value="Cyt_P450_E_grp-I"/>
</dbReference>